<comment type="domain">
    <text evidence="15">The C-terminal domain has nuclease activity and interacts with RecD. It interacts with RecA, facilitating its loading onto ssDNA.</text>
</comment>
<evidence type="ECO:0000256" key="16">
    <source>
        <dbReference type="PROSITE-ProRule" id="PRU00560"/>
    </source>
</evidence>
<dbReference type="Gene3D" id="1.10.486.10">
    <property type="entry name" value="PCRA, domain 4"/>
    <property type="match status" value="1"/>
</dbReference>
<evidence type="ECO:0000256" key="7">
    <source>
        <dbReference type="ARBA" id="ARBA00022839"/>
    </source>
</evidence>
<dbReference type="GO" id="GO:0043138">
    <property type="term" value="F:3'-5' DNA helicase activity"/>
    <property type="evidence" value="ECO:0007669"/>
    <property type="project" value="UniProtKB-UniRule"/>
</dbReference>
<name>A0A1V9ESZ8_9BACT</name>
<feature type="domain" description="UvrD-like helicase ATP-binding" evidence="17">
    <location>
        <begin position="4"/>
        <end position="449"/>
    </location>
</feature>
<evidence type="ECO:0000256" key="1">
    <source>
        <dbReference type="ARBA" id="ARBA00022722"/>
    </source>
</evidence>
<proteinExistence type="inferred from homology"/>
<dbReference type="Pfam" id="PF00580">
    <property type="entry name" value="UvrD-helicase"/>
    <property type="match status" value="1"/>
</dbReference>
<keyword evidence="2 15" id="KW-0479">Metal-binding</keyword>
<comment type="miscellaneous">
    <text evidence="15">In the RecBCD complex, RecB has a slow 3'-5' helicase, an exonuclease activity and loads RecA onto ssDNA, RecD has a fast 5'-3' helicase activity, while RecC stimulates the ATPase and processivity of the RecB helicase and contributes to recognition of the Chi site.</text>
</comment>
<evidence type="ECO:0000256" key="8">
    <source>
        <dbReference type="ARBA" id="ARBA00022840"/>
    </source>
</evidence>
<dbReference type="InterPro" id="IPR014016">
    <property type="entry name" value="UvrD-like_ATP-bd"/>
</dbReference>
<comment type="caution">
    <text evidence="19">The sequence shown here is derived from an EMBL/GenBank/DDBJ whole genome shotgun (WGS) entry which is preliminary data.</text>
</comment>
<dbReference type="GO" id="GO:0003677">
    <property type="term" value="F:DNA binding"/>
    <property type="evidence" value="ECO:0007669"/>
    <property type="project" value="UniProtKB-UniRule"/>
</dbReference>
<reference evidence="20" key="1">
    <citation type="submission" date="2016-04" db="EMBL/GenBank/DDBJ databases">
        <authorList>
            <person name="Chen L."/>
            <person name="Zhuang W."/>
            <person name="Wang G."/>
        </authorList>
    </citation>
    <scope>NUCLEOTIDE SEQUENCE [LARGE SCALE GENOMIC DNA]</scope>
    <source>
        <strain evidence="20">17621</strain>
    </source>
</reference>
<dbReference type="SUPFAM" id="SSF52540">
    <property type="entry name" value="P-loop containing nucleoside triphosphate hydrolases"/>
    <property type="match status" value="1"/>
</dbReference>
<feature type="binding site" evidence="16">
    <location>
        <begin position="25"/>
        <end position="32"/>
    </location>
    <ligand>
        <name>ATP</name>
        <dbReference type="ChEBI" id="CHEBI:30616"/>
    </ligand>
</feature>
<evidence type="ECO:0000256" key="2">
    <source>
        <dbReference type="ARBA" id="ARBA00022723"/>
    </source>
</evidence>
<sequence>MSTHTHYLAFDAVNVPLQKSNLIEASAGTGKTYSIAIMVLRLVLQEKLPVKEILMVTFTKAAVAELEARIRLFIRNAAKASQGDTIDDTLIAGLVQDAIVKEGAEEIQQRLKEAVLFLDETAVLTIHSFCQQALTEFAFETKQIFGAETMQDTSSLLTDQVNQFWRTKITTLPVALLNCLLNANLSRKPLASILKEHLNGKKYMAYEEGKVYDCDDAIYDSWMKELKELNQKEEDLRAGLELYTSSDMPELKQICETNKTAKRYASEHIGSPKLFLEFIEEKRLRKYTNKGIPEYVISCFPHYLFELDKCEEALNAYNAKARDIINHLYCVAIQQASKGILDFKLGNNLLTFDDMIVNLHRAVVQEGNEKLIAGLRKKFKVVFVDEFQDTDRLQYDIFQKAFGLNHVLFYIGDPKQSIYAWRKADIFTYFEARKAVDRIYEMNVNHRSSVAFIAAMNEFFKIDDPFHFKDEQSTIEYIKVDTPSKNKKGELIKNGQAAVPISISHLSSKPAICEAVAAQIIELLGSNSYSIQKNGKPGKITPSDIGILVRTNKEGANIKAQLSRYGIPAVTIGDAKVLDSDEAEYVWYLLQAMEEPVKATINRALLSSFTRFTTTDVINLNEEKAIELFKGYKKTWEEDGIYTALMNFVADYRVRKTLLQGNTENGERIITNLFQLIELVHKVQTHKALSPLELIGWLKRAIDGMETEGDEYEQRIESDEEVVKIVTIHKSKGLEYNIVLAPFLDFVTENSFTTCSYRHPQTGEYFAAEKTYLTEEQKSWLQKQDEQENRRLLYVAITRAVYKCFIYKNTSTKNNKSSLAPFIEGCKNADPLLIETKDALPIPEREQNSQAEASQDLAGGRVVDNFSLVQNNWRKISYSSLAAKEGLSLKNTDNQYRDTYDQFVFSQLTKGVNTGNMLHYIFENINFTDNSKWGRVLEDAINQFAHRQRELYFPMLQQLLQVVLHTALQIGDTVFTLAEVAFPQRLHEFEFDFTVPAFYPRALNHLSDDTMLVTVKDLSEAEGVINGKMDLFFECQGKYFILDWKSNFLGSSLNDYSAEKITVAMNENNYHLQYLLYTLAAKKYLESRLGEGFDYERDFGGVVYLFVRGMRNDKRTGIFSTKPSVAQLEKLYGMLTTKWPLPSMPGHSMEHFF</sequence>
<evidence type="ECO:0000256" key="4">
    <source>
        <dbReference type="ARBA" id="ARBA00022763"/>
    </source>
</evidence>
<comment type="subunit">
    <text evidence="15">Heterotrimer of RecB, RecC and RecD. All subunits contribute to DNA-binding. Interacts with RecA.</text>
</comment>
<keyword evidence="9 15" id="KW-0460">Magnesium</keyword>
<evidence type="ECO:0000313" key="20">
    <source>
        <dbReference type="Proteomes" id="UP000192610"/>
    </source>
</evidence>
<comment type="similarity">
    <text evidence="15">Belongs to the helicase family. UvrD subfamily.</text>
</comment>
<keyword evidence="4 15" id="KW-0227">DNA damage</keyword>
<dbReference type="PANTHER" id="PTHR11070:SF23">
    <property type="entry name" value="RECBCD ENZYME SUBUNIT RECB"/>
    <property type="match status" value="1"/>
</dbReference>
<comment type="catalytic activity">
    <reaction evidence="15">
        <text>Exonucleolytic cleavage (in the presence of ATP) in either 5'- to 3'- or 3'- to 5'-direction to yield 5'-phosphooligonucleotides.</text>
        <dbReference type="EC" id="3.1.11.5"/>
    </reaction>
</comment>
<keyword evidence="1 15" id="KW-0540">Nuclease</keyword>
<dbReference type="InterPro" id="IPR011604">
    <property type="entry name" value="PDDEXK-like_dom_sf"/>
</dbReference>
<dbReference type="InterPro" id="IPR027417">
    <property type="entry name" value="P-loop_NTPase"/>
</dbReference>
<dbReference type="GO" id="GO:0008854">
    <property type="term" value="F:exodeoxyribonuclease V activity"/>
    <property type="evidence" value="ECO:0007669"/>
    <property type="project" value="UniProtKB-EC"/>
</dbReference>
<comment type="catalytic activity">
    <reaction evidence="13 15">
        <text>Couples ATP hydrolysis with the unwinding of duplex DNA by translocating in the 3'-5' direction.</text>
        <dbReference type="EC" id="5.6.2.4"/>
    </reaction>
</comment>
<evidence type="ECO:0000256" key="11">
    <source>
        <dbReference type="ARBA" id="ARBA00023204"/>
    </source>
</evidence>
<evidence type="ECO:0000256" key="5">
    <source>
        <dbReference type="ARBA" id="ARBA00022801"/>
    </source>
</evidence>
<dbReference type="SUPFAM" id="SSF52980">
    <property type="entry name" value="Restriction endonuclease-like"/>
    <property type="match status" value="1"/>
</dbReference>
<accession>A0A1V9ESZ8</accession>
<dbReference type="PANTHER" id="PTHR11070">
    <property type="entry name" value="UVRD / RECB / PCRA DNA HELICASE FAMILY MEMBER"/>
    <property type="match status" value="1"/>
</dbReference>
<feature type="binding site" evidence="15">
    <location>
        <position position="1043"/>
    </location>
    <ligand>
        <name>Mg(2+)</name>
        <dbReference type="ChEBI" id="CHEBI:18420"/>
    </ligand>
</feature>
<dbReference type="GO" id="GO:0000287">
    <property type="term" value="F:magnesium ion binding"/>
    <property type="evidence" value="ECO:0007669"/>
    <property type="project" value="UniProtKB-UniRule"/>
</dbReference>
<evidence type="ECO:0000259" key="17">
    <source>
        <dbReference type="PROSITE" id="PS51198"/>
    </source>
</evidence>
<dbReference type="OrthoDB" id="9810135at2"/>
<dbReference type="Gene3D" id="3.40.50.300">
    <property type="entry name" value="P-loop containing nucleotide triphosphate hydrolases"/>
    <property type="match status" value="2"/>
</dbReference>
<evidence type="ECO:0000256" key="6">
    <source>
        <dbReference type="ARBA" id="ARBA00022806"/>
    </source>
</evidence>
<keyword evidence="12 15" id="KW-0413">Isomerase</keyword>
<keyword evidence="6 15" id="KW-0347">Helicase</keyword>
<evidence type="ECO:0000313" key="19">
    <source>
        <dbReference type="EMBL" id="OQP49287.1"/>
    </source>
</evidence>
<dbReference type="NCBIfam" id="TIGR00609">
    <property type="entry name" value="recB"/>
    <property type="match status" value="1"/>
</dbReference>
<dbReference type="RefSeq" id="WP_081200235.1">
    <property type="nucleotide sequence ID" value="NZ_FOCZ01000017.1"/>
</dbReference>
<dbReference type="InterPro" id="IPR014017">
    <property type="entry name" value="DNA_helicase_UvrD-like_C"/>
</dbReference>
<comment type="function">
    <text evidence="15">A helicase/nuclease that prepares dsDNA breaks (DSB) for recombinational DNA repair. Binds to DSBs and unwinds DNA via a highly rapid and processive ATP-dependent bidirectional helicase activity. Unwinds dsDNA until it encounters a Chi (crossover hotspot instigator) sequence from the 3' direction. Cuts ssDNA a few nucleotides 3' to the Chi site. The properties and activities of the enzyme are changed at Chi. The Chi-altered holoenzyme produces a long 3'-ssDNA overhang and facilitates RecA-binding to the ssDNA for homologous DNA recombination and repair. Holoenzyme degrades any linearized DNA that is unable to undergo homologous recombination. In the holoenzyme this subunit contributes ATPase, 3'-5' helicase, exonuclease activity and loads RecA onto ssDNA.</text>
</comment>
<dbReference type="GO" id="GO:0016887">
    <property type="term" value="F:ATP hydrolysis activity"/>
    <property type="evidence" value="ECO:0007669"/>
    <property type="project" value="RHEA"/>
</dbReference>
<evidence type="ECO:0000259" key="18">
    <source>
        <dbReference type="PROSITE" id="PS51217"/>
    </source>
</evidence>
<gene>
    <name evidence="15" type="primary">recB</name>
    <name evidence="19" type="ORF">A4H97_28495</name>
</gene>
<dbReference type="GO" id="GO:0000724">
    <property type="term" value="P:double-strand break repair via homologous recombination"/>
    <property type="evidence" value="ECO:0007669"/>
    <property type="project" value="UniProtKB-UniRule"/>
</dbReference>
<dbReference type="EMBL" id="LVXG01000015">
    <property type="protein sequence ID" value="OQP49287.1"/>
    <property type="molecule type" value="Genomic_DNA"/>
</dbReference>
<dbReference type="InterPro" id="IPR000212">
    <property type="entry name" value="DNA_helicase_UvrD/REP"/>
</dbReference>
<dbReference type="InterPro" id="IPR011335">
    <property type="entry name" value="Restrct_endonuc-II-like"/>
</dbReference>
<evidence type="ECO:0000256" key="14">
    <source>
        <dbReference type="ARBA" id="ARBA00048988"/>
    </source>
</evidence>
<dbReference type="STRING" id="354355.SAMN05660816_06039"/>
<feature type="active site" description="For nuclease activity" evidence="15">
    <location>
        <position position="1043"/>
    </location>
</feature>
<comment type="catalytic activity">
    <reaction evidence="14 15">
        <text>ATP + H2O = ADP + phosphate + H(+)</text>
        <dbReference type="Rhea" id="RHEA:13065"/>
        <dbReference type="ChEBI" id="CHEBI:15377"/>
        <dbReference type="ChEBI" id="CHEBI:15378"/>
        <dbReference type="ChEBI" id="CHEBI:30616"/>
        <dbReference type="ChEBI" id="CHEBI:43474"/>
        <dbReference type="ChEBI" id="CHEBI:456216"/>
        <dbReference type="EC" id="5.6.2.4"/>
    </reaction>
</comment>
<keyword evidence="10 15" id="KW-0238">DNA-binding</keyword>
<feature type="region of interest" description="DNA-binding and helicase activity, interacts with RecC" evidence="15">
    <location>
        <begin position="1"/>
        <end position="836"/>
    </location>
</feature>
<evidence type="ECO:0000256" key="3">
    <source>
        <dbReference type="ARBA" id="ARBA00022741"/>
    </source>
</evidence>
<dbReference type="Gene3D" id="1.10.3170.10">
    <property type="entry name" value="Recbcd, chain B, domain 2"/>
    <property type="match status" value="1"/>
</dbReference>
<keyword evidence="11 15" id="KW-0234">DNA repair</keyword>
<evidence type="ECO:0000256" key="12">
    <source>
        <dbReference type="ARBA" id="ARBA00023235"/>
    </source>
</evidence>
<evidence type="ECO:0000256" key="10">
    <source>
        <dbReference type="ARBA" id="ARBA00023125"/>
    </source>
</evidence>
<keyword evidence="5 15" id="KW-0378">Hydrolase</keyword>
<protein>
    <recommendedName>
        <fullName evidence="15">RecBCD enzyme subunit RecB</fullName>
        <ecNumber evidence="15">3.1.11.5</ecNumber>
        <ecNumber evidence="15">5.6.2.4</ecNumber>
    </recommendedName>
    <alternativeName>
        <fullName evidence="15">DNA 3'-5' helicase subunit RecB</fullName>
    </alternativeName>
    <alternativeName>
        <fullName evidence="15">Exonuclease V subunit RecB</fullName>
        <shortName evidence="15">ExoV subunit RecB</shortName>
    </alternativeName>
    <alternativeName>
        <fullName evidence="15">Helicase/nuclease RecBCD subunit RecB</fullName>
    </alternativeName>
</protein>
<dbReference type="InterPro" id="IPR004586">
    <property type="entry name" value="RecB"/>
</dbReference>
<comment type="domain">
    <text evidence="15">The N-terminal DNA-binding domain is a ssDNA-dependent ATPase and has ATP-dependent 3'-5' helicase function. This domain interacts with RecC.</text>
</comment>
<dbReference type="AlphaFoldDB" id="A0A1V9ESZ8"/>
<dbReference type="EC" id="5.6.2.4" evidence="15"/>
<dbReference type="GO" id="GO:0005829">
    <property type="term" value="C:cytosol"/>
    <property type="evidence" value="ECO:0007669"/>
    <property type="project" value="TreeGrafter"/>
</dbReference>
<keyword evidence="20" id="KW-1185">Reference proteome</keyword>
<keyword evidence="7 15" id="KW-0269">Exonuclease</keyword>
<dbReference type="EC" id="3.1.11.5" evidence="15"/>
<dbReference type="PROSITE" id="PS51217">
    <property type="entry name" value="UVRD_HELICASE_CTER"/>
    <property type="match status" value="1"/>
</dbReference>
<feature type="binding site" evidence="15">
    <location>
        <position position="919"/>
    </location>
    <ligand>
        <name>Mg(2+)</name>
        <dbReference type="ChEBI" id="CHEBI:18420"/>
    </ligand>
</feature>
<dbReference type="PROSITE" id="PS51198">
    <property type="entry name" value="UVRD_HELICASE_ATP_BIND"/>
    <property type="match status" value="1"/>
</dbReference>
<dbReference type="HAMAP" id="MF_01485">
    <property type="entry name" value="RecB"/>
    <property type="match status" value="1"/>
</dbReference>
<organism evidence="19 20">
    <name type="scientific">Niastella yeongjuensis</name>
    <dbReference type="NCBI Taxonomy" id="354355"/>
    <lineage>
        <taxon>Bacteria</taxon>
        <taxon>Pseudomonadati</taxon>
        <taxon>Bacteroidota</taxon>
        <taxon>Chitinophagia</taxon>
        <taxon>Chitinophagales</taxon>
        <taxon>Chitinophagaceae</taxon>
        <taxon>Niastella</taxon>
    </lineage>
</organism>
<dbReference type="GO" id="GO:0009338">
    <property type="term" value="C:exodeoxyribonuclease V complex"/>
    <property type="evidence" value="ECO:0007669"/>
    <property type="project" value="TreeGrafter"/>
</dbReference>
<feature type="binding site" evidence="15">
    <location>
        <position position="1030"/>
    </location>
    <ligand>
        <name>Mg(2+)</name>
        <dbReference type="ChEBI" id="CHEBI:18420"/>
    </ligand>
</feature>
<evidence type="ECO:0000256" key="13">
    <source>
        <dbReference type="ARBA" id="ARBA00034617"/>
    </source>
</evidence>
<evidence type="ECO:0000256" key="9">
    <source>
        <dbReference type="ARBA" id="ARBA00022842"/>
    </source>
</evidence>
<keyword evidence="8 15" id="KW-0067">ATP-binding</keyword>
<dbReference type="Proteomes" id="UP000192610">
    <property type="component" value="Unassembled WGS sequence"/>
</dbReference>
<feature type="region of interest" description="Nuclease activity, interacts with RecD and RecA" evidence="15">
    <location>
        <begin position="872"/>
        <end position="1153"/>
    </location>
</feature>
<comment type="cofactor">
    <cofactor evidence="15">
        <name>Mg(2+)</name>
        <dbReference type="ChEBI" id="CHEBI:18420"/>
    </cofactor>
    <text evidence="15">Binds 1 Mg(2+) ion per subunit.</text>
</comment>
<evidence type="ECO:0000256" key="15">
    <source>
        <dbReference type="HAMAP-Rule" id="MF_01485"/>
    </source>
</evidence>
<dbReference type="CDD" id="cd22352">
    <property type="entry name" value="RecB_C-like"/>
    <property type="match status" value="1"/>
</dbReference>
<dbReference type="GO" id="GO:0005524">
    <property type="term" value="F:ATP binding"/>
    <property type="evidence" value="ECO:0007669"/>
    <property type="project" value="UniProtKB-UniRule"/>
</dbReference>
<dbReference type="Gene3D" id="3.90.320.10">
    <property type="match status" value="1"/>
</dbReference>
<keyword evidence="3 15" id="KW-0547">Nucleotide-binding</keyword>
<feature type="domain" description="UvrD-like helicase C-terminal" evidence="18">
    <location>
        <begin position="468"/>
        <end position="733"/>
    </location>
</feature>
<dbReference type="Pfam" id="PF13361">
    <property type="entry name" value="UvrD_C"/>
    <property type="match status" value="1"/>
</dbReference>